<gene>
    <name evidence="2" type="ORF">DA796_08885</name>
</gene>
<dbReference type="Pfam" id="PF13817">
    <property type="entry name" value="DDE_Tnp_IS66_C"/>
    <property type="match status" value="1"/>
</dbReference>
<evidence type="ECO:0000313" key="2">
    <source>
        <dbReference type="EMBL" id="PTM27897.1"/>
    </source>
</evidence>
<feature type="domain" description="Transposase IS66 C-terminal" evidence="1">
    <location>
        <begin position="6"/>
        <end position="43"/>
    </location>
</feature>
<dbReference type="AlphaFoldDB" id="A0ABD6XA52"/>
<organism evidence="2 3">
    <name type="scientific">Limosilactobacillus reuteri</name>
    <name type="common">Lactobacillus reuteri</name>
    <dbReference type="NCBI Taxonomy" id="1598"/>
    <lineage>
        <taxon>Bacteria</taxon>
        <taxon>Bacillati</taxon>
        <taxon>Bacillota</taxon>
        <taxon>Bacilli</taxon>
        <taxon>Lactobacillales</taxon>
        <taxon>Lactobacillaceae</taxon>
        <taxon>Limosilactobacillus</taxon>
    </lineage>
</organism>
<protein>
    <submittedName>
        <fullName evidence="2">IS66 family transposase</fullName>
    </submittedName>
</protein>
<reference evidence="2 3" key="1">
    <citation type="submission" date="2018-03" db="EMBL/GenBank/DDBJ databases">
        <title>Genome Sequences of Lactobacillus sp. Isolates from Traditional Turkish Sourdough.</title>
        <authorList>
            <person name="Skory C.D."/>
            <person name="Dertli E."/>
        </authorList>
    </citation>
    <scope>NUCLEOTIDE SEQUENCE [LARGE SCALE GENOMIC DNA]</scope>
    <source>
        <strain evidence="2 3">E81</strain>
    </source>
</reference>
<accession>A0ABD6XA52</accession>
<dbReference type="Proteomes" id="UP000241783">
    <property type="component" value="Unassembled WGS sequence"/>
</dbReference>
<dbReference type="RefSeq" id="WP_146257451.1">
    <property type="nucleotide sequence ID" value="NZ_PZQO01000028.1"/>
</dbReference>
<dbReference type="InterPro" id="IPR039552">
    <property type="entry name" value="IS66_C"/>
</dbReference>
<proteinExistence type="predicted"/>
<evidence type="ECO:0000313" key="3">
    <source>
        <dbReference type="Proteomes" id="UP000241783"/>
    </source>
</evidence>
<comment type="caution">
    <text evidence="2">The sequence shown here is derived from an EMBL/GenBank/DDBJ whole genome shotgun (WGS) entry which is preliminary data.</text>
</comment>
<dbReference type="EMBL" id="PZQO01000028">
    <property type="protein sequence ID" value="PTM27897.1"/>
    <property type="molecule type" value="Genomic_DNA"/>
</dbReference>
<feature type="non-terminal residue" evidence="2">
    <location>
        <position position="1"/>
    </location>
</feature>
<sequence length="53" mass="6294">NAVYYSLVETAKLNQLNVQRYLEYLFDHLPESNCQDLAAFLPWSKNVQEECRE</sequence>
<name>A0ABD6XA52_LIMRT</name>
<evidence type="ECO:0000259" key="1">
    <source>
        <dbReference type="Pfam" id="PF13817"/>
    </source>
</evidence>